<dbReference type="InterPro" id="IPR000510">
    <property type="entry name" value="Nase/OxRdtase_comp1"/>
</dbReference>
<dbReference type="GO" id="GO:0016612">
    <property type="term" value="C:molybdenum-iron nitrogenase complex"/>
    <property type="evidence" value="ECO:0007669"/>
    <property type="project" value="InterPro"/>
</dbReference>
<accession>A0A1H4DK51</accession>
<comment type="similarity">
    <text evidence="2 14">Belongs to the NifD/NifK/NifE/NifN family.</text>
</comment>
<evidence type="ECO:0000256" key="4">
    <source>
        <dbReference type="ARBA" id="ARBA00012773"/>
    </source>
</evidence>
<name>A0A1H4DK51_9BACT</name>
<evidence type="ECO:0000256" key="9">
    <source>
        <dbReference type="ARBA" id="ARBA00023002"/>
    </source>
</evidence>
<evidence type="ECO:0000256" key="5">
    <source>
        <dbReference type="ARBA" id="ARBA00014775"/>
    </source>
</evidence>
<evidence type="ECO:0000259" key="16">
    <source>
        <dbReference type="Pfam" id="PF00148"/>
    </source>
</evidence>
<evidence type="ECO:0000256" key="11">
    <source>
        <dbReference type="ARBA" id="ARBA00023014"/>
    </source>
</evidence>
<dbReference type="GO" id="GO:0051536">
    <property type="term" value="F:iron-sulfur cluster binding"/>
    <property type="evidence" value="ECO:0007669"/>
    <property type="project" value="UniProtKB-KW"/>
</dbReference>
<keyword evidence="12 14" id="KW-0535">Nitrogen fixation</keyword>
<dbReference type="STRING" id="37625.SAMN05660420_02981"/>
<evidence type="ECO:0000256" key="13">
    <source>
        <dbReference type="ARBA" id="ARBA00047967"/>
    </source>
</evidence>
<evidence type="ECO:0000256" key="7">
    <source>
        <dbReference type="ARBA" id="ARBA00022741"/>
    </source>
</evidence>
<reference evidence="17 18" key="1">
    <citation type="submission" date="2016-10" db="EMBL/GenBank/DDBJ databases">
        <authorList>
            <person name="de Groot N.N."/>
        </authorList>
    </citation>
    <scope>NUCLEOTIDE SEQUENCE [LARGE SCALE GENOMIC DNA]</scope>
    <source>
        <strain evidence="17 18">DSM 7343</strain>
    </source>
</reference>
<comment type="catalytic activity">
    <reaction evidence="13 15">
        <text>N2 + 8 reduced [2Fe-2S]-[ferredoxin] + 16 ATP + 16 H2O = H2 + 8 oxidized [2Fe-2S]-[ferredoxin] + 2 NH4(+) + 16 ADP + 16 phosphate + 6 H(+)</text>
        <dbReference type="Rhea" id="RHEA:21448"/>
        <dbReference type="Rhea" id="RHEA-COMP:10000"/>
        <dbReference type="Rhea" id="RHEA-COMP:10001"/>
        <dbReference type="ChEBI" id="CHEBI:15377"/>
        <dbReference type="ChEBI" id="CHEBI:15378"/>
        <dbReference type="ChEBI" id="CHEBI:17997"/>
        <dbReference type="ChEBI" id="CHEBI:18276"/>
        <dbReference type="ChEBI" id="CHEBI:28938"/>
        <dbReference type="ChEBI" id="CHEBI:30616"/>
        <dbReference type="ChEBI" id="CHEBI:33737"/>
        <dbReference type="ChEBI" id="CHEBI:33738"/>
        <dbReference type="ChEBI" id="CHEBI:43474"/>
        <dbReference type="ChEBI" id="CHEBI:456216"/>
        <dbReference type="EC" id="1.18.6.1"/>
    </reaction>
</comment>
<keyword evidence="6 15" id="KW-0479">Metal-binding</keyword>
<dbReference type="InterPro" id="IPR050152">
    <property type="entry name" value="ChlB/BchB/BchZ"/>
</dbReference>
<keyword evidence="8 15" id="KW-0067">ATP-binding</keyword>
<organism evidence="17 18">
    <name type="scientific">Desulfuromusa kysingii</name>
    <dbReference type="NCBI Taxonomy" id="37625"/>
    <lineage>
        <taxon>Bacteria</taxon>
        <taxon>Pseudomonadati</taxon>
        <taxon>Thermodesulfobacteriota</taxon>
        <taxon>Desulfuromonadia</taxon>
        <taxon>Desulfuromonadales</taxon>
        <taxon>Geopsychrobacteraceae</taxon>
        <taxon>Desulfuromusa</taxon>
    </lineage>
</organism>
<dbReference type="SUPFAM" id="SSF53807">
    <property type="entry name" value="Helical backbone' metal receptor"/>
    <property type="match status" value="1"/>
</dbReference>
<evidence type="ECO:0000256" key="14">
    <source>
        <dbReference type="RuleBase" id="RU004021"/>
    </source>
</evidence>
<evidence type="ECO:0000313" key="17">
    <source>
        <dbReference type="EMBL" id="SEA72592.1"/>
    </source>
</evidence>
<evidence type="ECO:0000256" key="1">
    <source>
        <dbReference type="ARBA" id="ARBA00002621"/>
    </source>
</evidence>
<keyword evidence="9 15" id="KW-0560">Oxidoreductase</keyword>
<dbReference type="Pfam" id="PF00148">
    <property type="entry name" value="Oxidored_nitro"/>
    <property type="match status" value="1"/>
</dbReference>
<keyword evidence="18" id="KW-1185">Reference proteome</keyword>
<evidence type="ECO:0000256" key="6">
    <source>
        <dbReference type="ARBA" id="ARBA00022723"/>
    </source>
</evidence>
<comment type="cofactor">
    <cofactor evidence="15">
        <name>[8Fe-7S] cluster</name>
        <dbReference type="ChEBI" id="CHEBI:21143"/>
    </cofactor>
    <text evidence="15">Binds 1 [8Fe-7S] cluster per heterodimer.</text>
</comment>
<evidence type="ECO:0000256" key="3">
    <source>
        <dbReference type="ARBA" id="ARBA00011462"/>
    </source>
</evidence>
<dbReference type="AlphaFoldDB" id="A0A1H4DK51"/>
<dbReference type="GO" id="GO:0005524">
    <property type="term" value="F:ATP binding"/>
    <property type="evidence" value="ECO:0007669"/>
    <property type="project" value="UniProtKB-KW"/>
</dbReference>
<dbReference type="Gene3D" id="1.20.89.10">
    <property type="entry name" value="Nitrogenase Molybdenum-iron Protein, subunit B, domain 4"/>
    <property type="match status" value="1"/>
</dbReference>
<proteinExistence type="inferred from homology"/>
<dbReference type="Gene3D" id="3.40.50.1980">
    <property type="entry name" value="Nitrogenase molybdenum iron protein domain"/>
    <property type="match status" value="3"/>
</dbReference>
<evidence type="ECO:0000313" key="18">
    <source>
        <dbReference type="Proteomes" id="UP000199409"/>
    </source>
</evidence>
<keyword evidence="10 15" id="KW-0408">Iron</keyword>
<gene>
    <name evidence="17" type="ORF">SAMN05660420_02981</name>
</gene>
<dbReference type="EC" id="1.18.6.1" evidence="4 15"/>
<dbReference type="EMBL" id="FNQN01000010">
    <property type="protein sequence ID" value="SEA72592.1"/>
    <property type="molecule type" value="Genomic_DNA"/>
</dbReference>
<dbReference type="PANTHER" id="PTHR33712">
    <property type="entry name" value="LIGHT-INDEPENDENT PROTOCHLOROPHYLLIDE REDUCTASE SUBUNIT B"/>
    <property type="match status" value="1"/>
</dbReference>
<dbReference type="Proteomes" id="UP000199409">
    <property type="component" value="Unassembled WGS sequence"/>
</dbReference>
<keyword evidence="11 15" id="KW-0411">Iron-sulfur</keyword>
<dbReference type="GO" id="GO:0046872">
    <property type="term" value="F:metal ion binding"/>
    <property type="evidence" value="ECO:0007669"/>
    <property type="project" value="UniProtKB-KW"/>
</dbReference>
<dbReference type="PANTHER" id="PTHR33712:SF7">
    <property type="entry name" value="LIGHT-INDEPENDENT PROTOCHLOROPHYLLIDE REDUCTASE SUBUNIT B"/>
    <property type="match status" value="1"/>
</dbReference>
<dbReference type="PROSITE" id="PS00699">
    <property type="entry name" value="NITROGENASE_1_1"/>
    <property type="match status" value="1"/>
</dbReference>
<dbReference type="InterPro" id="IPR005976">
    <property type="entry name" value="Nase_Mo-Fe_CF_bsu"/>
</dbReference>
<dbReference type="NCBIfam" id="TIGR01286">
    <property type="entry name" value="nifK"/>
    <property type="match status" value="1"/>
</dbReference>
<evidence type="ECO:0000256" key="10">
    <source>
        <dbReference type="ARBA" id="ARBA00023004"/>
    </source>
</evidence>
<protein>
    <recommendedName>
        <fullName evidence="5 15">Nitrogenase molybdenum-iron protein beta chain</fullName>
        <ecNumber evidence="4 15">1.18.6.1</ecNumber>
    </recommendedName>
    <alternativeName>
        <fullName evidence="15">Dinitrogenase</fullName>
    </alternativeName>
</protein>
<sequence>MQTTDVICASVVTIKEFIAMSEAAVKPLTEHSPEEIEKVQNWINTEEYKEQNFAREALVINPAHACQPLGAQMVAHGFEGALPFVHGSQGCASYFRSTFSRHFREPASATSDAMTEDGAVFGGQNNLFEGLENAYTVYKPKMIPVYTTCMPEVIGDDLNAYIKNAKQKDLIPEDLPTPYANTPSFKGSHIHGYDSMLLAILKDLTVGQKVEGKCTGKLNLIPGFDGNTGNLREYKKYLEAMDIPYTMLADITDVFDSVCDGTYRMYAGGTKLEDAADTINGKATISLMKHCSPHTMKWIDSEYSGSKDILPLPMGIRKTDDFLMKLSELFDKPIPAALKAERGRAVDAMTDAHQYIHGKKFAIAGDPDYLLGIVSFLLEMGAVPYHILCSRSTKKFQKELQALLDTSPLYGSQGKIYINKDLWHMRSLCMTDPVDGIIGDTHCKWVARDAKIPHFRIGFPIMDRVNIHRTPVIGYQGAINFLTVIVNKFLDTVDETCEDQWFEMMR</sequence>
<evidence type="ECO:0000256" key="15">
    <source>
        <dbReference type="RuleBase" id="RU364127"/>
    </source>
</evidence>
<keyword evidence="7 15" id="KW-0547">Nucleotide-binding</keyword>
<dbReference type="InterPro" id="IPR000318">
    <property type="entry name" value="Nase_comp1_CS"/>
</dbReference>
<dbReference type="CDD" id="cd01974">
    <property type="entry name" value="Nitrogenase_MoFe_beta"/>
    <property type="match status" value="1"/>
</dbReference>
<dbReference type="GO" id="GO:0016163">
    <property type="term" value="F:nitrogenase activity"/>
    <property type="evidence" value="ECO:0007669"/>
    <property type="project" value="UniProtKB-EC"/>
</dbReference>
<feature type="domain" description="Nitrogenase/oxidoreductase component 1" evidence="16">
    <location>
        <begin position="66"/>
        <end position="489"/>
    </location>
</feature>
<evidence type="ECO:0000256" key="12">
    <source>
        <dbReference type="ARBA" id="ARBA00023231"/>
    </source>
</evidence>
<evidence type="ECO:0000256" key="2">
    <source>
        <dbReference type="ARBA" id="ARBA00011002"/>
    </source>
</evidence>
<comment type="subunit">
    <text evidence="3 15">Tetramer of two alpha and two beta chains. Forms complex with the iron protein (nitrogenase component 2).</text>
</comment>
<evidence type="ECO:0000256" key="8">
    <source>
        <dbReference type="ARBA" id="ARBA00022840"/>
    </source>
</evidence>
<dbReference type="PROSITE" id="PS00090">
    <property type="entry name" value="NITROGENASE_1_2"/>
    <property type="match status" value="1"/>
</dbReference>
<comment type="function">
    <text evidence="1 15">This molybdenum-iron protein is part of the nitrogenase complex that catalyzes the key enzymatic reactions in nitrogen fixation.</text>
</comment>